<dbReference type="RefSeq" id="WP_035341802.1">
    <property type="nucleotide sequence ID" value="NZ_LT615367.1"/>
</dbReference>
<dbReference type="PROSITE" id="PS51462">
    <property type="entry name" value="NUDIX"/>
    <property type="match status" value="1"/>
</dbReference>
<dbReference type="InterPro" id="IPR000086">
    <property type="entry name" value="NUDIX_hydrolase_dom"/>
</dbReference>
<gene>
    <name evidence="3" type="ORF">DAQ1742_02128</name>
</gene>
<organism evidence="3 4">
    <name type="scientific">Dickeya aquatica</name>
    <dbReference type="NCBI Taxonomy" id="1401087"/>
    <lineage>
        <taxon>Bacteria</taxon>
        <taxon>Pseudomonadati</taxon>
        <taxon>Pseudomonadota</taxon>
        <taxon>Gammaproteobacteria</taxon>
        <taxon>Enterobacterales</taxon>
        <taxon>Pectobacteriaceae</taxon>
        <taxon>Dickeya</taxon>
    </lineage>
</organism>
<evidence type="ECO:0000313" key="3">
    <source>
        <dbReference type="EMBL" id="SLM63039.1"/>
    </source>
</evidence>
<dbReference type="AlphaFoldDB" id="A0A375ABS9"/>
<dbReference type="PANTHER" id="PTHR43736">
    <property type="entry name" value="ADP-RIBOSE PYROPHOSPHATASE"/>
    <property type="match status" value="1"/>
</dbReference>
<evidence type="ECO:0000313" key="4">
    <source>
        <dbReference type="Proteomes" id="UP000294820"/>
    </source>
</evidence>
<feature type="domain" description="Nudix hydrolase" evidence="2">
    <location>
        <begin position="27"/>
        <end position="159"/>
    </location>
</feature>
<dbReference type="InterPro" id="IPR015797">
    <property type="entry name" value="NUDIX_hydrolase-like_dom_sf"/>
</dbReference>
<evidence type="ECO:0000259" key="2">
    <source>
        <dbReference type="PROSITE" id="PS51462"/>
    </source>
</evidence>
<dbReference type="KEGG" id="daq:DAQ1742_02128"/>
<name>A0A375ABS9_9GAMM</name>
<reference evidence="3 4" key="1">
    <citation type="submission" date="2016-09" db="EMBL/GenBank/DDBJ databases">
        <authorList>
            <person name="Reverchon S."/>
            <person name="Nasser W."/>
            <person name="Leonard S."/>
            <person name="Brochier C."/>
            <person name="Duprey A."/>
        </authorList>
    </citation>
    <scope>NUCLEOTIDE SEQUENCE [LARGE SCALE GENOMIC DNA]</scope>
    <source>
        <strain evidence="3 4">174/2</strain>
    </source>
</reference>
<dbReference type="PANTHER" id="PTHR43736:SF1">
    <property type="entry name" value="DIHYDRONEOPTERIN TRIPHOSPHATE DIPHOSPHATASE"/>
    <property type="match status" value="1"/>
</dbReference>
<proteinExistence type="predicted"/>
<dbReference type="GO" id="GO:0003824">
    <property type="term" value="F:catalytic activity"/>
    <property type="evidence" value="ECO:0007669"/>
    <property type="project" value="UniProtKB-ARBA"/>
</dbReference>
<dbReference type="Proteomes" id="UP000294820">
    <property type="component" value="Chromosome 1"/>
</dbReference>
<dbReference type="Pfam" id="PF00293">
    <property type="entry name" value="NUDIX"/>
    <property type="match status" value="1"/>
</dbReference>
<keyword evidence="4" id="KW-1185">Reference proteome</keyword>
<accession>A0A375ABS9</accession>
<dbReference type="Gene3D" id="3.90.79.10">
    <property type="entry name" value="Nucleoside Triphosphate Pyrophosphohydrolase"/>
    <property type="match status" value="1"/>
</dbReference>
<dbReference type="EMBL" id="LT615367">
    <property type="protein sequence ID" value="SLM63039.1"/>
    <property type="molecule type" value="Genomic_DNA"/>
</dbReference>
<dbReference type="CDD" id="cd02883">
    <property type="entry name" value="NUDIX_Hydrolase"/>
    <property type="match status" value="1"/>
</dbReference>
<protein>
    <submittedName>
        <fullName evidence="3">Putative MutT family protein</fullName>
    </submittedName>
</protein>
<evidence type="ECO:0000256" key="1">
    <source>
        <dbReference type="ARBA" id="ARBA00001946"/>
    </source>
</evidence>
<dbReference type="SUPFAM" id="SSF55811">
    <property type="entry name" value="Nudix"/>
    <property type="match status" value="1"/>
</dbReference>
<comment type="cofactor">
    <cofactor evidence="1">
        <name>Mg(2+)</name>
        <dbReference type="ChEBI" id="CHEBI:18420"/>
    </cofactor>
</comment>
<sequence>MFLFSPQDSTYTRMLCQFEFQAKQEGITRQTMAAAVVFQGGILLVRRSASDPRLPGHWEIPGGGREPCDHNLLATLMRELQEETSLRLRYIRHYLGFFDYQTPDNEKIRQWNFLVDVMQEEIKLNADEHDAWQIIRHTSDIPADWLISEESRFVVNAALRMLS</sequence>